<reference evidence="1" key="1">
    <citation type="submission" date="2016-10" db="EMBL/GenBank/DDBJ databases">
        <title>Sequence of Gallionella enrichment culture.</title>
        <authorList>
            <person name="Poehlein A."/>
            <person name="Muehling M."/>
            <person name="Daniel R."/>
        </authorList>
    </citation>
    <scope>NUCLEOTIDE SEQUENCE</scope>
</reference>
<gene>
    <name evidence="1" type="ORF">GALL_512330</name>
</gene>
<dbReference type="EMBL" id="MLJW01006087">
    <property type="protein sequence ID" value="OIQ67189.1"/>
    <property type="molecule type" value="Genomic_DNA"/>
</dbReference>
<comment type="caution">
    <text evidence="1">The sequence shown here is derived from an EMBL/GenBank/DDBJ whole genome shotgun (WGS) entry which is preliminary data.</text>
</comment>
<organism evidence="1">
    <name type="scientific">mine drainage metagenome</name>
    <dbReference type="NCBI Taxonomy" id="410659"/>
    <lineage>
        <taxon>unclassified sequences</taxon>
        <taxon>metagenomes</taxon>
        <taxon>ecological metagenomes</taxon>
    </lineage>
</organism>
<evidence type="ECO:0000313" key="1">
    <source>
        <dbReference type="EMBL" id="OIQ67189.1"/>
    </source>
</evidence>
<name>A0A1J5PUG4_9ZZZZ</name>
<accession>A0A1J5PUG4</accession>
<proteinExistence type="predicted"/>
<dbReference type="AlphaFoldDB" id="A0A1J5PUG4"/>
<sequence length="124" mass="13251">MRVGMICLEPAISASLSSRASGTATSPTFGSMVQKGKFAACAAAVRVSALKSVDLPTFGMPTIPILKPIVVTPLIGNAPRLTEGRAYIKLSRRRVWRMISVNQQGDARCLLPPTWRSTAPAAKR</sequence>
<protein>
    <submittedName>
        <fullName evidence="1">Uncharacterized protein</fullName>
    </submittedName>
</protein>